<dbReference type="SUPFAM" id="SSF52540">
    <property type="entry name" value="P-loop containing nucleoside triphosphate hydrolases"/>
    <property type="match status" value="1"/>
</dbReference>
<feature type="domain" description="DUF3854" evidence="2">
    <location>
        <begin position="165"/>
        <end position="283"/>
    </location>
</feature>
<dbReference type="RefSeq" id="WP_413258293.1">
    <property type="nucleotide sequence ID" value="NZ_JBHFNS010000062.1"/>
</dbReference>
<evidence type="ECO:0000259" key="2">
    <source>
        <dbReference type="Pfam" id="PF12965"/>
    </source>
</evidence>
<dbReference type="Pfam" id="PF12965">
    <property type="entry name" value="DUF3854"/>
    <property type="match status" value="1"/>
</dbReference>
<dbReference type="InterPro" id="IPR027417">
    <property type="entry name" value="P-loop_NTPase"/>
</dbReference>
<evidence type="ECO:0000313" key="4">
    <source>
        <dbReference type="Proteomes" id="UP001576776"/>
    </source>
</evidence>
<evidence type="ECO:0000313" key="3">
    <source>
        <dbReference type="EMBL" id="MFB2936800.1"/>
    </source>
</evidence>
<comment type="caution">
    <text evidence="3">The sequence shown here is derived from an EMBL/GenBank/DDBJ whole genome shotgun (WGS) entry which is preliminary data.</text>
</comment>
<protein>
    <submittedName>
        <fullName evidence="3">Plasmid replication protein, CyRepA1 family</fullName>
    </submittedName>
</protein>
<dbReference type="PANTHER" id="PTHR34985:SF1">
    <property type="entry name" value="SLR0554 PROTEIN"/>
    <property type="match status" value="1"/>
</dbReference>
<evidence type="ECO:0000256" key="1">
    <source>
        <dbReference type="SAM" id="MobiDB-lite"/>
    </source>
</evidence>
<dbReference type="PANTHER" id="PTHR34985">
    <property type="entry name" value="SLR0554 PROTEIN"/>
    <property type="match status" value="1"/>
</dbReference>
<sequence length="1135" mass="128740">MSKASQQYPNNLTSAEYRELAVGSGIHPDLISLNYIHLQGNAPYSYLFISPDIPRKNAGRVTEGFLKRYSHVEAGGWWVSGLDPLFNWEPMEWGRFKSSDPRFNYDKQKGQQTEKLVKYESPPKTPNRVMYHRMSLGLWQLVSERYNVPMPEDIIITDDGHAIGFWAWVKDNPQIPIILCEGEKKAAALLSRGFVAIGLPGIWGGRVGKKNCNETLHPDLVPMATGGRKFIILFDYETKLKTRWHIYQAIIRTGKTIQALKCDVEVACLPGPEKGIDDWIVALQNDLEVSSRLVAALIEDAFSLSDYIQLQRPRHRGLSDKYKPNLIVNEQYISNKVRLPDIGLVVLWSDMGTGKTELLRLWREEHPDSRFLNNGHRVNLLKNLAERLETEMYTALDSGYLGKATALSITIDSLYKLETQANQYGCVFIDEACQYLVHLLHSKTCKEHRAEILGVLEYFVYNAQLVVLADAHMDDITVDFFRAMRPPQEVPFIIKNEFKNGGRQVYWYEGNDSTSLISQLCSLLMIGEKAMVVSDSKRFVKTLERRLNLTIIDDKEDNDEHRLRVWAIHSENSGADENIAFIKDITNAVKNIDLLLASPSLGTGVDICGGEGEYHFDAVFGVFHAVSQTATECAQMMYRYRPNVPFHIWVAPRPPFGYKECNWSKIKEHLLYTNEVAAFLIRIDRETGRRGVEKDWALDAYVKIAANRHQSINNLRADLRLLLQEMNNEIIPLGKESDKDERTRLLEAAKALDKEYYQGVTNANNISATEYRSRSSRDYLQPEQILECEKFRIKDSYGMDVTEELVEKDNGGRLIKAIASLEAILAPPEGTITDLGTGREFPAPPKIVSDREKQERDNLPICTDWGNYSARWLARYNLGLHEILKNLTREFRATDPDLIKMTEIAIKCAAHVKAILGFTVPPDCKPIWLLGMLLDQLGLKLEEKCREGGRGEQLAVYVLSRPELEFAFAVIAHRERKRQEREEASRHRQEERSRYAARMQAQYGIEPSVDPVVTPPKTGFPEQVLGGVTTDAEGNGTQTKDKTIPEPPKQVQELEAGSDAQTPKGETEQNAPASRADLVVGSLVKWNEWMSLYIICAISGLIAQVSKYDDYLKLPDIAPIWEAPLSELKLYEGST</sequence>
<name>A0ABV4YD88_9CYAN</name>
<proteinExistence type="predicted"/>
<feature type="region of interest" description="Disordered" evidence="1">
    <location>
        <begin position="977"/>
        <end position="1074"/>
    </location>
</feature>
<accession>A0ABV4YD88</accession>
<feature type="compositionally biased region" description="Basic and acidic residues" evidence="1">
    <location>
        <begin position="977"/>
        <end position="994"/>
    </location>
</feature>
<dbReference type="InterPro" id="IPR049996">
    <property type="entry name" value="Slr7037-like"/>
</dbReference>
<keyword evidence="4" id="KW-1185">Reference proteome</keyword>
<dbReference type="EMBL" id="JBHFNS010000062">
    <property type="protein sequence ID" value="MFB2936800.1"/>
    <property type="molecule type" value="Genomic_DNA"/>
</dbReference>
<organism evidence="3 4">
    <name type="scientific">Floridaenema fluviatile BLCC-F154</name>
    <dbReference type="NCBI Taxonomy" id="3153640"/>
    <lineage>
        <taxon>Bacteria</taxon>
        <taxon>Bacillati</taxon>
        <taxon>Cyanobacteriota</taxon>
        <taxon>Cyanophyceae</taxon>
        <taxon>Oscillatoriophycideae</taxon>
        <taxon>Aerosakkonematales</taxon>
        <taxon>Aerosakkonemataceae</taxon>
        <taxon>Floridanema</taxon>
        <taxon>Floridanema fluviatile</taxon>
    </lineage>
</organism>
<dbReference type="Proteomes" id="UP001576776">
    <property type="component" value="Unassembled WGS sequence"/>
</dbReference>
<dbReference type="NCBIfam" id="NF042913">
    <property type="entry name" value="CyRepA1"/>
    <property type="match status" value="1"/>
</dbReference>
<dbReference type="InterPro" id="IPR024385">
    <property type="entry name" value="DUF3854"/>
</dbReference>
<reference evidence="3 4" key="1">
    <citation type="submission" date="2024-09" db="EMBL/GenBank/DDBJ databases">
        <title>Floridaenema gen nov. (Aerosakkonemataceae, Aerosakkonematales ord. nov., Cyanobacteria) from benthic tropical and subtropical fresh waters, with the description of four new species.</title>
        <authorList>
            <person name="Moretto J.A."/>
            <person name="Berthold D.E."/>
            <person name="Lefler F.W."/>
            <person name="Huang I.-S."/>
            <person name="Laughinghouse H. IV."/>
        </authorList>
    </citation>
    <scope>NUCLEOTIDE SEQUENCE [LARGE SCALE GENOMIC DNA]</scope>
    <source>
        <strain evidence="3 4">BLCC-F154</strain>
    </source>
</reference>
<gene>
    <name evidence="3" type="ORF">ACE1B6_16240</name>
</gene>